<evidence type="ECO:0000313" key="2">
    <source>
        <dbReference type="Proteomes" id="UP000185494"/>
    </source>
</evidence>
<dbReference type="RefSeq" id="WP_075801022.1">
    <property type="nucleotide sequence ID" value="NZ_CP015585.1"/>
</dbReference>
<geneLocation type="plasmid" evidence="1 2">
    <name>1</name>
</geneLocation>
<gene>
    <name evidence="1" type="ORF">RGI145_23640</name>
</gene>
<reference evidence="1 2" key="1">
    <citation type="submission" date="2016-05" db="EMBL/GenBank/DDBJ databases">
        <title>Complete Genome and Methylome Analysis of Psychrotrophic Bacterial Isolates from Antarctic Lake Untersee.</title>
        <authorList>
            <person name="Fomenkov A."/>
            <person name="Akimov V.N."/>
            <person name="Vasilyeva L.V."/>
            <person name="Andersen D."/>
            <person name="Vincze T."/>
            <person name="Roberts R.J."/>
        </authorList>
    </citation>
    <scope>NUCLEOTIDE SEQUENCE [LARGE SCALE GENOMIC DNA]</scope>
    <source>
        <strain evidence="1 2">U14-5</strain>
        <plasmid evidence="2">Plasmid 1</plasmid>
    </source>
</reference>
<accession>A0A1L7ANR3</accession>
<dbReference type="AlphaFoldDB" id="A0A1L7ANR3"/>
<dbReference type="Proteomes" id="UP000185494">
    <property type="component" value="Chromosome 1"/>
</dbReference>
<dbReference type="KEGG" id="rgi:RGI145_23640"/>
<proteinExistence type="predicted"/>
<evidence type="ECO:0000313" key="1">
    <source>
        <dbReference type="EMBL" id="APT60324.1"/>
    </source>
</evidence>
<keyword evidence="1" id="KW-0614">Plasmid</keyword>
<protein>
    <submittedName>
        <fullName evidence="1">Uncharacterized protein</fullName>
    </submittedName>
</protein>
<organism evidence="1 2">
    <name type="scientific">Roseomonas gilardii</name>
    <dbReference type="NCBI Taxonomy" id="257708"/>
    <lineage>
        <taxon>Bacteria</taxon>
        <taxon>Pseudomonadati</taxon>
        <taxon>Pseudomonadota</taxon>
        <taxon>Alphaproteobacteria</taxon>
        <taxon>Acetobacterales</taxon>
        <taxon>Roseomonadaceae</taxon>
        <taxon>Roseomonas</taxon>
    </lineage>
</organism>
<sequence>MSQTFRIRLREITSASGCVDFYVTAETPEEAAQILSTAYQAARASNTSVVTLPDGQVGIIDPESPEVVGVSYHLLDGADAEIATIAPAAPKPN</sequence>
<dbReference type="EMBL" id="CP015585">
    <property type="protein sequence ID" value="APT60324.1"/>
    <property type="molecule type" value="Genomic_DNA"/>
</dbReference>
<name>A0A1L7ANR3_9PROT</name>